<dbReference type="EMBL" id="GBRH01261166">
    <property type="protein sequence ID" value="JAD36729.1"/>
    <property type="molecule type" value="Transcribed_RNA"/>
</dbReference>
<dbReference type="AlphaFoldDB" id="A0A0A8ZBD7"/>
<reference evidence="1" key="2">
    <citation type="journal article" date="2015" name="Data Brief">
        <title>Shoot transcriptome of the giant reed, Arundo donax.</title>
        <authorList>
            <person name="Barrero R.A."/>
            <person name="Guerrero F.D."/>
            <person name="Moolhuijzen P."/>
            <person name="Goolsby J.A."/>
            <person name="Tidwell J."/>
            <person name="Bellgard S.E."/>
            <person name="Bellgard M.I."/>
        </authorList>
    </citation>
    <scope>NUCLEOTIDE SEQUENCE</scope>
    <source>
        <tissue evidence="1">Shoot tissue taken approximately 20 cm above the soil surface</tissue>
    </source>
</reference>
<organism evidence="1">
    <name type="scientific">Arundo donax</name>
    <name type="common">Giant reed</name>
    <name type="synonym">Donax arundinaceus</name>
    <dbReference type="NCBI Taxonomy" id="35708"/>
    <lineage>
        <taxon>Eukaryota</taxon>
        <taxon>Viridiplantae</taxon>
        <taxon>Streptophyta</taxon>
        <taxon>Embryophyta</taxon>
        <taxon>Tracheophyta</taxon>
        <taxon>Spermatophyta</taxon>
        <taxon>Magnoliopsida</taxon>
        <taxon>Liliopsida</taxon>
        <taxon>Poales</taxon>
        <taxon>Poaceae</taxon>
        <taxon>PACMAD clade</taxon>
        <taxon>Arundinoideae</taxon>
        <taxon>Arundineae</taxon>
        <taxon>Arundo</taxon>
    </lineage>
</organism>
<accession>A0A0A8ZBD7</accession>
<protein>
    <submittedName>
        <fullName evidence="1">Uncharacterized protein</fullName>
    </submittedName>
</protein>
<name>A0A0A8ZBD7_ARUDO</name>
<evidence type="ECO:0000313" key="1">
    <source>
        <dbReference type="EMBL" id="JAD36729.1"/>
    </source>
</evidence>
<reference evidence="1" key="1">
    <citation type="submission" date="2014-09" db="EMBL/GenBank/DDBJ databases">
        <authorList>
            <person name="Magalhaes I.L.F."/>
            <person name="Oliveira U."/>
            <person name="Santos F.R."/>
            <person name="Vidigal T.H.D.A."/>
            <person name="Brescovit A.D."/>
            <person name="Santos A.J."/>
        </authorList>
    </citation>
    <scope>NUCLEOTIDE SEQUENCE</scope>
    <source>
        <tissue evidence="1">Shoot tissue taken approximately 20 cm above the soil surface</tissue>
    </source>
</reference>
<sequence length="18" mass="2240">MLWGITEHSLQIKERRNQ</sequence>
<proteinExistence type="predicted"/>